<dbReference type="Proteomes" id="UP000030765">
    <property type="component" value="Unassembled WGS sequence"/>
</dbReference>
<dbReference type="EMBL" id="ATLV01025637">
    <property type="status" value="NOT_ANNOTATED_CDS"/>
    <property type="molecule type" value="Genomic_DNA"/>
</dbReference>
<keyword evidence="3" id="KW-1185">Reference proteome</keyword>
<evidence type="ECO:0000313" key="2">
    <source>
        <dbReference type="EnsemblMetazoa" id="ASIC020726-PA"/>
    </source>
</evidence>
<dbReference type="VEuPathDB" id="VectorBase:ASIC020726"/>
<proteinExistence type="predicted"/>
<dbReference type="AlphaFoldDB" id="A0A084WQI9"/>
<organism evidence="1">
    <name type="scientific">Anopheles sinensis</name>
    <name type="common">Mosquito</name>
    <dbReference type="NCBI Taxonomy" id="74873"/>
    <lineage>
        <taxon>Eukaryota</taxon>
        <taxon>Metazoa</taxon>
        <taxon>Ecdysozoa</taxon>
        <taxon>Arthropoda</taxon>
        <taxon>Hexapoda</taxon>
        <taxon>Insecta</taxon>
        <taxon>Pterygota</taxon>
        <taxon>Neoptera</taxon>
        <taxon>Endopterygota</taxon>
        <taxon>Diptera</taxon>
        <taxon>Nematocera</taxon>
        <taxon>Culicoidea</taxon>
        <taxon>Culicidae</taxon>
        <taxon>Anophelinae</taxon>
        <taxon>Anopheles</taxon>
    </lineage>
</organism>
<gene>
    <name evidence="1" type="ORF">ZHAS_00020726</name>
</gene>
<dbReference type="EnsemblMetazoa" id="ASIC020726-RA">
    <property type="protein sequence ID" value="ASIC020726-PA"/>
    <property type="gene ID" value="ASIC020726"/>
</dbReference>
<sequence>MIYHHPRFVSLRNDLATQDWSMSSCTVATNSGSCCQKWKAPRGGDGFSDNLFSHACFPGTPGGPVGRRCNYSRNTVAASGSADEALHTAPTDVLGSPILFFHRHRCSSRNTPQTRVEDQFIRRPPRVCFILIRFLSLQSTGLFIPSHCIKVCPVTGLLGREHVSDTGND</sequence>
<protein>
    <submittedName>
        <fullName evidence="1 2">Uncharacterized protein</fullName>
    </submittedName>
</protein>
<evidence type="ECO:0000313" key="3">
    <source>
        <dbReference type="Proteomes" id="UP000030765"/>
    </source>
</evidence>
<evidence type="ECO:0000313" key="1">
    <source>
        <dbReference type="EMBL" id="KFB52483.1"/>
    </source>
</evidence>
<dbReference type="EMBL" id="KE525396">
    <property type="protein sequence ID" value="KFB52483.1"/>
    <property type="molecule type" value="Genomic_DNA"/>
</dbReference>
<reference evidence="2" key="2">
    <citation type="submission" date="2020-05" db="UniProtKB">
        <authorList>
            <consortium name="EnsemblMetazoa"/>
        </authorList>
    </citation>
    <scope>IDENTIFICATION</scope>
</reference>
<reference evidence="1 3" key="1">
    <citation type="journal article" date="2014" name="BMC Genomics">
        <title>Genome sequence of Anopheles sinensis provides insight into genetics basis of mosquito competence for malaria parasites.</title>
        <authorList>
            <person name="Zhou D."/>
            <person name="Zhang D."/>
            <person name="Ding G."/>
            <person name="Shi L."/>
            <person name="Hou Q."/>
            <person name="Ye Y."/>
            <person name="Xu Y."/>
            <person name="Zhou H."/>
            <person name="Xiong C."/>
            <person name="Li S."/>
            <person name="Yu J."/>
            <person name="Hong S."/>
            <person name="Yu X."/>
            <person name="Zou P."/>
            <person name="Chen C."/>
            <person name="Chang X."/>
            <person name="Wang W."/>
            <person name="Lv Y."/>
            <person name="Sun Y."/>
            <person name="Ma L."/>
            <person name="Shen B."/>
            <person name="Zhu C."/>
        </authorList>
    </citation>
    <scope>NUCLEOTIDE SEQUENCE [LARGE SCALE GENOMIC DNA]</scope>
</reference>
<name>A0A084WQI9_ANOSI</name>
<accession>A0A084WQI9</accession>